<feature type="non-terminal residue" evidence="1">
    <location>
        <position position="1"/>
    </location>
</feature>
<proteinExistence type="predicted"/>
<evidence type="ECO:0000313" key="1">
    <source>
        <dbReference type="EMBL" id="KMS65521.1"/>
    </source>
</evidence>
<evidence type="ECO:0000313" key="2">
    <source>
        <dbReference type="Proteomes" id="UP000035740"/>
    </source>
</evidence>
<dbReference type="AlphaFoldDB" id="A0A0J7YPN3"/>
<dbReference type="EMBL" id="KQ107448">
    <property type="protein sequence ID" value="KMS65521.1"/>
    <property type="molecule type" value="Genomic_DNA"/>
</dbReference>
<gene>
    <name evidence="1" type="ORF">BVRB_035140</name>
</gene>
<sequence>EYEPIEDVFTADIDAFFPFLLLKGCVTTKLLACAPLVLNIEHGIAANVTVQLKLPADRYNYEWRLREVHNLSPIANKAIKYFLRMFFRGYKSVIPSVTESEIALTYFERILSGMERFRDRTALVKNKSIPAL</sequence>
<dbReference type="Proteomes" id="UP000035740">
    <property type="component" value="Unassembled WGS sequence"/>
</dbReference>
<keyword evidence="2" id="KW-1185">Reference proteome</keyword>
<protein>
    <submittedName>
        <fullName evidence="1">Uncharacterized protein</fullName>
    </submittedName>
</protein>
<reference evidence="1 2" key="1">
    <citation type="journal article" date="2014" name="Nature">
        <title>The genome of the recently domesticated crop plant sugar beet (Beta vulgaris).</title>
        <authorList>
            <person name="Dohm J.C."/>
            <person name="Minoche A.E."/>
            <person name="Holtgrawe D."/>
            <person name="Capella-Gutierrez S."/>
            <person name="Zakrzewski F."/>
            <person name="Tafer H."/>
            <person name="Rupp O."/>
            <person name="Sorensen T.R."/>
            <person name="Stracke R."/>
            <person name="Reinhardt R."/>
            <person name="Goesmann A."/>
            <person name="Kraft T."/>
            <person name="Schulz B."/>
            <person name="Stadler P.F."/>
            <person name="Schmidt T."/>
            <person name="Gabaldon T."/>
            <person name="Lehrach H."/>
            <person name="Weisshaar B."/>
            <person name="Himmelbauer H."/>
        </authorList>
    </citation>
    <scope>NUCLEOTIDE SEQUENCE [LARGE SCALE GENOMIC DNA]</scope>
    <source>
        <tissue evidence="1">Taproot</tissue>
    </source>
</reference>
<dbReference type="Gramene" id="KMS65521">
    <property type="protein sequence ID" value="KMS65521"/>
    <property type="gene ID" value="BVRB_035140"/>
</dbReference>
<accession>A0A0J7YPN3</accession>
<organism evidence="1 2">
    <name type="scientific">Beta vulgaris subsp. vulgaris</name>
    <name type="common">Beet</name>
    <dbReference type="NCBI Taxonomy" id="3555"/>
    <lineage>
        <taxon>Eukaryota</taxon>
        <taxon>Viridiplantae</taxon>
        <taxon>Streptophyta</taxon>
        <taxon>Embryophyta</taxon>
        <taxon>Tracheophyta</taxon>
        <taxon>Spermatophyta</taxon>
        <taxon>Magnoliopsida</taxon>
        <taxon>eudicotyledons</taxon>
        <taxon>Gunneridae</taxon>
        <taxon>Pentapetalae</taxon>
        <taxon>Caryophyllales</taxon>
        <taxon>Chenopodiaceae</taxon>
        <taxon>Betoideae</taxon>
        <taxon>Beta</taxon>
    </lineage>
</organism>
<name>A0A0J7YPN3_BETVV</name>